<evidence type="ECO:0000256" key="3">
    <source>
        <dbReference type="ARBA" id="ARBA00022603"/>
    </source>
</evidence>
<dbReference type="PIRSF" id="PIRSF004486">
    <property type="entry name" value="MraW"/>
    <property type="match status" value="1"/>
</dbReference>
<dbReference type="Gene3D" id="1.10.150.170">
    <property type="entry name" value="Putative methyltransferase TM0872, insert domain"/>
    <property type="match status" value="1"/>
</dbReference>
<dbReference type="EC" id="2.1.1.199" evidence="6"/>
<feature type="binding site" evidence="6">
    <location>
        <begin position="41"/>
        <end position="43"/>
    </location>
    <ligand>
        <name>S-adenosyl-L-methionine</name>
        <dbReference type="ChEBI" id="CHEBI:59789"/>
    </ligand>
</feature>
<dbReference type="Proteomes" id="UP000176778">
    <property type="component" value="Unassembled WGS sequence"/>
</dbReference>
<dbReference type="AlphaFoldDB" id="A0A1F7X5U3"/>
<evidence type="ECO:0000313" key="8">
    <source>
        <dbReference type="Proteomes" id="UP000176778"/>
    </source>
</evidence>
<dbReference type="NCBIfam" id="TIGR00006">
    <property type="entry name" value="16S rRNA (cytosine(1402)-N(4))-methyltransferase RsmH"/>
    <property type="match status" value="1"/>
</dbReference>
<dbReference type="SUPFAM" id="SSF53335">
    <property type="entry name" value="S-adenosyl-L-methionine-dependent methyltransferases"/>
    <property type="match status" value="1"/>
</dbReference>
<protein>
    <recommendedName>
        <fullName evidence="6">Ribosomal RNA small subunit methyltransferase H</fullName>
        <ecNumber evidence="6">2.1.1.199</ecNumber>
    </recommendedName>
    <alternativeName>
        <fullName evidence="6">16S rRNA m(4)C1402 methyltransferase</fullName>
    </alternativeName>
    <alternativeName>
        <fullName evidence="6">rRNA (cytosine-N(4)-)-methyltransferase RsmH</fullName>
    </alternativeName>
</protein>
<sequence length="300" mass="32782">MEKVSFHEPVLVSEVMEALHFDNPANKGRQARIIDATLGTGGHSFEIIAKGASALGIEADPGMLKLARSRMKTVNGSLKLVLGNFRDIAEIAEKEGFSPVGGVLFDLGTTSTQLTDEARGFSFANPEAPLDMRINSSLQGVTAADLLNGLRQDQLISLFEKVLNRFSAKRLVREVIKRREVKKFVSVGDFLGVTAGIRPKPGLNRATLPFLALRMAVNSELENLREALPKAFSLLGKKGRLLVITFHSGEEKETIGFFRRISREGKAKIVSKVPIVPGLEEISANPRARSAKLNILEKIK</sequence>
<feature type="binding site" evidence="6">
    <location>
        <position position="58"/>
    </location>
    <ligand>
        <name>S-adenosyl-L-methionine</name>
        <dbReference type="ChEBI" id="CHEBI:59789"/>
    </ligand>
</feature>
<dbReference type="STRING" id="1802479.A2Y68_03915"/>
<comment type="similarity">
    <text evidence="1 6">Belongs to the methyltransferase superfamily. RsmH family.</text>
</comment>
<keyword evidence="5 6" id="KW-0949">S-adenosyl-L-methionine</keyword>
<comment type="caution">
    <text evidence="7">The sequence shown here is derived from an EMBL/GenBank/DDBJ whole genome shotgun (WGS) entry which is preliminary data.</text>
</comment>
<evidence type="ECO:0000256" key="2">
    <source>
        <dbReference type="ARBA" id="ARBA00022552"/>
    </source>
</evidence>
<gene>
    <name evidence="6" type="primary">rsmH</name>
    <name evidence="7" type="ORF">A2Y68_03915</name>
</gene>
<dbReference type="EMBL" id="MGFR01000003">
    <property type="protein sequence ID" value="OGM09738.1"/>
    <property type="molecule type" value="Genomic_DNA"/>
</dbReference>
<dbReference type="PANTHER" id="PTHR11265:SF0">
    <property type="entry name" value="12S RRNA N4-METHYLCYTIDINE METHYLTRANSFERASE"/>
    <property type="match status" value="1"/>
</dbReference>
<dbReference type="PANTHER" id="PTHR11265">
    <property type="entry name" value="S-ADENOSYL-METHYLTRANSFERASE MRAW"/>
    <property type="match status" value="1"/>
</dbReference>
<comment type="function">
    <text evidence="6">Specifically methylates the N4 position of cytidine in position 1402 (C1402) of 16S rRNA.</text>
</comment>
<dbReference type="SUPFAM" id="SSF81799">
    <property type="entry name" value="Putative methyltransferase TM0872, insert domain"/>
    <property type="match status" value="1"/>
</dbReference>
<evidence type="ECO:0000256" key="6">
    <source>
        <dbReference type="HAMAP-Rule" id="MF_01007"/>
    </source>
</evidence>
<dbReference type="InterPro" id="IPR029063">
    <property type="entry name" value="SAM-dependent_MTases_sf"/>
</dbReference>
<organism evidence="7 8">
    <name type="scientific">Candidatus Woesebacteria bacterium RBG_13_46_13</name>
    <dbReference type="NCBI Taxonomy" id="1802479"/>
    <lineage>
        <taxon>Bacteria</taxon>
        <taxon>Candidatus Woeseibacteriota</taxon>
    </lineage>
</organism>
<keyword evidence="4 6" id="KW-0808">Transferase</keyword>
<accession>A0A1F7X5U3</accession>
<dbReference type="GO" id="GO:0071424">
    <property type="term" value="F:rRNA (cytosine-N4-)-methyltransferase activity"/>
    <property type="evidence" value="ECO:0007669"/>
    <property type="project" value="UniProtKB-UniRule"/>
</dbReference>
<comment type="catalytic activity">
    <reaction evidence="6">
        <text>cytidine(1402) in 16S rRNA + S-adenosyl-L-methionine = N(4)-methylcytidine(1402) in 16S rRNA + S-adenosyl-L-homocysteine + H(+)</text>
        <dbReference type="Rhea" id="RHEA:42928"/>
        <dbReference type="Rhea" id="RHEA-COMP:10286"/>
        <dbReference type="Rhea" id="RHEA-COMP:10287"/>
        <dbReference type="ChEBI" id="CHEBI:15378"/>
        <dbReference type="ChEBI" id="CHEBI:57856"/>
        <dbReference type="ChEBI" id="CHEBI:59789"/>
        <dbReference type="ChEBI" id="CHEBI:74506"/>
        <dbReference type="ChEBI" id="CHEBI:82748"/>
        <dbReference type="EC" id="2.1.1.199"/>
    </reaction>
</comment>
<dbReference type="InterPro" id="IPR002903">
    <property type="entry name" value="RsmH"/>
</dbReference>
<name>A0A1F7X5U3_9BACT</name>
<feature type="binding site" evidence="6">
    <location>
        <position position="106"/>
    </location>
    <ligand>
        <name>S-adenosyl-L-methionine</name>
        <dbReference type="ChEBI" id="CHEBI:59789"/>
    </ligand>
</feature>
<dbReference type="GO" id="GO:0005737">
    <property type="term" value="C:cytoplasm"/>
    <property type="evidence" value="ECO:0007669"/>
    <property type="project" value="UniProtKB-SubCell"/>
</dbReference>
<keyword evidence="3 6" id="KW-0489">Methyltransferase</keyword>
<dbReference type="Pfam" id="PF01795">
    <property type="entry name" value="Methyltransf_5"/>
    <property type="match status" value="1"/>
</dbReference>
<dbReference type="HAMAP" id="MF_01007">
    <property type="entry name" value="16SrRNA_methyltr_H"/>
    <property type="match status" value="1"/>
</dbReference>
<keyword evidence="6" id="KW-0963">Cytoplasm</keyword>
<evidence type="ECO:0000256" key="4">
    <source>
        <dbReference type="ARBA" id="ARBA00022679"/>
    </source>
</evidence>
<dbReference type="Gene3D" id="3.40.50.150">
    <property type="entry name" value="Vaccinia Virus protein VP39"/>
    <property type="match status" value="1"/>
</dbReference>
<dbReference type="InterPro" id="IPR023397">
    <property type="entry name" value="SAM-dep_MeTrfase_MraW_recog"/>
</dbReference>
<evidence type="ECO:0000256" key="5">
    <source>
        <dbReference type="ARBA" id="ARBA00022691"/>
    </source>
</evidence>
<keyword evidence="2 6" id="KW-0698">rRNA processing</keyword>
<feature type="binding site" evidence="6">
    <location>
        <position position="113"/>
    </location>
    <ligand>
        <name>S-adenosyl-L-methionine</name>
        <dbReference type="ChEBI" id="CHEBI:59789"/>
    </ligand>
</feature>
<evidence type="ECO:0000313" key="7">
    <source>
        <dbReference type="EMBL" id="OGM09738.1"/>
    </source>
</evidence>
<evidence type="ECO:0000256" key="1">
    <source>
        <dbReference type="ARBA" id="ARBA00010396"/>
    </source>
</evidence>
<reference evidence="7 8" key="1">
    <citation type="journal article" date="2016" name="Nat. Commun.">
        <title>Thousands of microbial genomes shed light on interconnected biogeochemical processes in an aquifer system.</title>
        <authorList>
            <person name="Anantharaman K."/>
            <person name="Brown C.T."/>
            <person name="Hug L.A."/>
            <person name="Sharon I."/>
            <person name="Castelle C.J."/>
            <person name="Probst A.J."/>
            <person name="Thomas B.C."/>
            <person name="Singh A."/>
            <person name="Wilkins M.J."/>
            <person name="Karaoz U."/>
            <person name="Brodie E.L."/>
            <person name="Williams K.H."/>
            <person name="Hubbard S.S."/>
            <person name="Banfield J.F."/>
        </authorList>
    </citation>
    <scope>NUCLEOTIDE SEQUENCE [LARGE SCALE GENOMIC DNA]</scope>
</reference>
<feature type="binding site" evidence="6">
    <location>
        <position position="85"/>
    </location>
    <ligand>
        <name>S-adenosyl-L-methionine</name>
        <dbReference type="ChEBI" id="CHEBI:59789"/>
    </ligand>
</feature>
<dbReference type="GO" id="GO:0070475">
    <property type="term" value="P:rRNA base methylation"/>
    <property type="evidence" value="ECO:0007669"/>
    <property type="project" value="UniProtKB-UniRule"/>
</dbReference>
<proteinExistence type="inferred from homology"/>
<comment type="subcellular location">
    <subcellularLocation>
        <location evidence="6">Cytoplasm</location>
    </subcellularLocation>
</comment>